<dbReference type="InterPro" id="IPR020590">
    <property type="entry name" value="Guanylate_kinase_CS"/>
</dbReference>
<dbReference type="VEuPathDB" id="FungiDB:SPBR_04431"/>
<dbReference type="GeneID" id="63677635"/>
<sequence length="212" mass="23808">MHFGSSSPGSERTATTLDTPRRPQNWSPIVISGPSGVGKGTLRQKLRERHPGLFATTVSHTTRAPRPGEKHGRDYHFVSWDEFRALVESGAFLEHMEYNGNLYGTSKATATLHHEGQVLLLDIDVEGAKSLKREAAITPRYVFIRPHDLTVLEQRLRGRNTETDEAIQQRLARARVEMAFAASTESGFDKIIVNHNLEEAVTELESFIFERS</sequence>
<dbReference type="RefSeq" id="XP_040621607.1">
    <property type="nucleotide sequence ID" value="XM_040762714.1"/>
</dbReference>
<dbReference type="NCBIfam" id="TIGR03263">
    <property type="entry name" value="guanyl_kin"/>
    <property type="match status" value="1"/>
</dbReference>
<proteinExistence type="inferred from homology"/>
<feature type="region of interest" description="Disordered" evidence="7">
    <location>
        <begin position="1"/>
        <end position="40"/>
    </location>
</feature>
<dbReference type="FunFam" id="3.30.63.10:FF:000002">
    <property type="entry name" value="Guanylate kinase 1"/>
    <property type="match status" value="1"/>
</dbReference>
<protein>
    <recommendedName>
        <fullName evidence="2">guanylate kinase</fullName>
        <ecNumber evidence="2">2.7.4.8</ecNumber>
    </recommendedName>
</protein>
<dbReference type="AlphaFoldDB" id="A0A0C2J9H1"/>
<keyword evidence="5 9" id="KW-0418">Kinase</keyword>
<evidence type="ECO:0000313" key="10">
    <source>
        <dbReference type="Proteomes" id="UP000031575"/>
    </source>
</evidence>
<evidence type="ECO:0000256" key="4">
    <source>
        <dbReference type="ARBA" id="ARBA00022741"/>
    </source>
</evidence>
<dbReference type="EC" id="2.7.4.8" evidence="2"/>
<dbReference type="Gene3D" id="3.30.63.10">
    <property type="entry name" value="Guanylate Kinase phosphate binding domain"/>
    <property type="match status" value="1"/>
</dbReference>
<dbReference type="GO" id="GO:0004385">
    <property type="term" value="F:GMP kinase activity"/>
    <property type="evidence" value="ECO:0007669"/>
    <property type="project" value="UniProtKB-EC"/>
</dbReference>
<dbReference type="InterPro" id="IPR017665">
    <property type="entry name" value="Guanylate_kinase"/>
</dbReference>
<evidence type="ECO:0000256" key="2">
    <source>
        <dbReference type="ARBA" id="ARBA00012961"/>
    </source>
</evidence>
<dbReference type="EMBL" id="AWTV01000005">
    <property type="protein sequence ID" value="KIH93597.1"/>
    <property type="molecule type" value="Genomic_DNA"/>
</dbReference>
<evidence type="ECO:0000256" key="5">
    <source>
        <dbReference type="ARBA" id="ARBA00022777"/>
    </source>
</evidence>
<dbReference type="CDD" id="cd00071">
    <property type="entry name" value="GMPK"/>
    <property type="match status" value="1"/>
</dbReference>
<evidence type="ECO:0000313" key="9">
    <source>
        <dbReference type="EMBL" id="KIH93597.1"/>
    </source>
</evidence>
<keyword evidence="3" id="KW-0808">Transferase</keyword>
<name>A0A0C2J9H1_9PEZI</name>
<dbReference type="Pfam" id="PF00625">
    <property type="entry name" value="Guanylate_kin"/>
    <property type="match status" value="1"/>
</dbReference>
<dbReference type="PANTHER" id="PTHR23117">
    <property type="entry name" value="GUANYLATE KINASE-RELATED"/>
    <property type="match status" value="1"/>
</dbReference>
<comment type="caution">
    <text evidence="9">The sequence shown here is derived from an EMBL/GenBank/DDBJ whole genome shotgun (WGS) entry which is preliminary data.</text>
</comment>
<dbReference type="InterPro" id="IPR027417">
    <property type="entry name" value="P-loop_NTPase"/>
</dbReference>
<dbReference type="InterPro" id="IPR008144">
    <property type="entry name" value="Guanylate_kin-like_dom"/>
</dbReference>
<dbReference type="OrthoDB" id="6334211at2759"/>
<evidence type="ECO:0000256" key="3">
    <source>
        <dbReference type="ARBA" id="ARBA00022679"/>
    </source>
</evidence>
<accession>A0A0C2J9H1</accession>
<dbReference type="InterPro" id="IPR008145">
    <property type="entry name" value="GK/Ca_channel_bsu"/>
</dbReference>
<evidence type="ECO:0000256" key="7">
    <source>
        <dbReference type="SAM" id="MobiDB-lite"/>
    </source>
</evidence>
<dbReference type="Gene3D" id="3.40.50.300">
    <property type="entry name" value="P-loop containing nucleotide triphosphate hydrolases"/>
    <property type="match status" value="2"/>
</dbReference>
<feature type="domain" description="Guanylate kinase-like" evidence="8">
    <location>
        <begin position="26"/>
        <end position="209"/>
    </location>
</feature>
<dbReference type="PROSITE" id="PS50052">
    <property type="entry name" value="GUANYLATE_KINASE_2"/>
    <property type="match status" value="1"/>
</dbReference>
<organism evidence="9 10">
    <name type="scientific">Sporothrix brasiliensis 5110</name>
    <dbReference type="NCBI Taxonomy" id="1398154"/>
    <lineage>
        <taxon>Eukaryota</taxon>
        <taxon>Fungi</taxon>
        <taxon>Dikarya</taxon>
        <taxon>Ascomycota</taxon>
        <taxon>Pezizomycotina</taxon>
        <taxon>Sordariomycetes</taxon>
        <taxon>Sordariomycetidae</taxon>
        <taxon>Ophiostomatales</taxon>
        <taxon>Ophiostomataceae</taxon>
        <taxon>Sporothrix</taxon>
    </lineage>
</organism>
<dbReference type="SUPFAM" id="SSF52540">
    <property type="entry name" value="P-loop containing nucleoside triphosphate hydrolases"/>
    <property type="match status" value="1"/>
</dbReference>
<dbReference type="HOGENOM" id="CLU_001715_0_3_1"/>
<keyword evidence="6" id="KW-0067">ATP-binding</keyword>
<dbReference type="PANTHER" id="PTHR23117:SF13">
    <property type="entry name" value="GUANYLATE KINASE"/>
    <property type="match status" value="1"/>
</dbReference>
<keyword evidence="10" id="KW-1185">Reference proteome</keyword>
<evidence type="ECO:0000256" key="1">
    <source>
        <dbReference type="ARBA" id="ARBA00005790"/>
    </source>
</evidence>
<evidence type="ECO:0000256" key="6">
    <source>
        <dbReference type="ARBA" id="ARBA00022840"/>
    </source>
</evidence>
<evidence type="ECO:0000259" key="8">
    <source>
        <dbReference type="PROSITE" id="PS50052"/>
    </source>
</evidence>
<dbReference type="GO" id="GO:0005829">
    <property type="term" value="C:cytosol"/>
    <property type="evidence" value="ECO:0007669"/>
    <property type="project" value="TreeGrafter"/>
</dbReference>
<feature type="compositionally biased region" description="Polar residues" evidence="7">
    <location>
        <begin position="1"/>
        <end position="27"/>
    </location>
</feature>
<dbReference type="GO" id="GO:0005524">
    <property type="term" value="F:ATP binding"/>
    <property type="evidence" value="ECO:0007669"/>
    <property type="project" value="UniProtKB-KW"/>
</dbReference>
<dbReference type="Proteomes" id="UP000031575">
    <property type="component" value="Unassembled WGS sequence"/>
</dbReference>
<dbReference type="PROSITE" id="PS00856">
    <property type="entry name" value="GUANYLATE_KINASE_1"/>
    <property type="match status" value="1"/>
</dbReference>
<keyword evidence="4" id="KW-0547">Nucleotide-binding</keyword>
<gene>
    <name evidence="9" type="ORF">SPBR_04431</name>
</gene>
<reference evidence="9 10" key="1">
    <citation type="journal article" date="2014" name="BMC Genomics">
        <title>Comparative genomics of the major fungal agents of human and animal Sporotrichosis: Sporothrix schenckii and Sporothrix brasiliensis.</title>
        <authorList>
            <person name="Teixeira M.M."/>
            <person name="de Almeida L.G."/>
            <person name="Kubitschek-Barreira P."/>
            <person name="Alves F.L."/>
            <person name="Kioshima E.S."/>
            <person name="Abadio A.K."/>
            <person name="Fernandes L."/>
            <person name="Derengowski L.S."/>
            <person name="Ferreira K.S."/>
            <person name="Souza R.C."/>
            <person name="Ruiz J.C."/>
            <person name="de Andrade N.C."/>
            <person name="Paes H.C."/>
            <person name="Nicola A.M."/>
            <person name="Albuquerque P."/>
            <person name="Gerber A.L."/>
            <person name="Martins V.P."/>
            <person name="Peconick L.D."/>
            <person name="Neto A.V."/>
            <person name="Chaucanez C.B."/>
            <person name="Silva P.A."/>
            <person name="Cunha O.L."/>
            <person name="de Oliveira F.F."/>
            <person name="dos Santos T.C."/>
            <person name="Barros A.L."/>
            <person name="Soares M.A."/>
            <person name="de Oliveira L.M."/>
            <person name="Marini M.M."/>
            <person name="Villalobos-Duno H."/>
            <person name="Cunha M.M."/>
            <person name="de Hoog S."/>
            <person name="da Silveira J.F."/>
            <person name="Henrissat B."/>
            <person name="Nino-Vega G.A."/>
            <person name="Cisalpino P.S."/>
            <person name="Mora-Montes H.M."/>
            <person name="Almeida S.R."/>
            <person name="Stajich J.E."/>
            <person name="Lopes-Bezerra L.M."/>
            <person name="Vasconcelos A.T."/>
            <person name="Felipe M.S."/>
        </authorList>
    </citation>
    <scope>NUCLEOTIDE SEQUENCE [LARGE SCALE GENOMIC DNA]</scope>
    <source>
        <strain evidence="9 10">5110</strain>
    </source>
</reference>
<comment type="similarity">
    <text evidence="1">Belongs to the guanylate kinase family.</text>
</comment>
<dbReference type="SMART" id="SM00072">
    <property type="entry name" value="GuKc"/>
    <property type="match status" value="1"/>
</dbReference>